<organism evidence="3 4">
    <name type="scientific">Streptomyces laurentii</name>
    <dbReference type="NCBI Taxonomy" id="39478"/>
    <lineage>
        <taxon>Bacteria</taxon>
        <taxon>Bacillati</taxon>
        <taxon>Actinomycetota</taxon>
        <taxon>Actinomycetes</taxon>
        <taxon>Kitasatosporales</taxon>
        <taxon>Streptomycetaceae</taxon>
        <taxon>Streptomyces</taxon>
    </lineage>
</organism>
<evidence type="ECO:0000313" key="3">
    <source>
        <dbReference type="EMBL" id="BAU83361.1"/>
    </source>
</evidence>
<dbReference type="EMBL" id="AP017424">
    <property type="protein sequence ID" value="BAU83361.1"/>
    <property type="molecule type" value="Genomic_DNA"/>
</dbReference>
<dbReference type="PROSITE" id="PS50943">
    <property type="entry name" value="HTH_CROC1"/>
    <property type="match status" value="1"/>
</dbReference>
<dbReference type="Pfam" id="PF01381">
    <property type="entry name" value="HTH_3"/>
    <property type="match status" value="1"/>
</dbReference>
<keyword evidence="4" id="KW-1185">Reference proteome</keyword>
<evidence type="ECO:0000256" key="1">
    <source>
        <dbReference type="SAM" id="MobiDB-lite"/>
    </source>
</evidence>
<dbReference type="AlphaFoldDB" id="A0A160NZC5"/>
<dbReference type="Gene3D" id="1.10.260.40">
    <property type="entry name" value="lambda repressor-like DNA-binding domains"/>
    <property type="match status" value="1"/>
</dbReference>
<feature type="region of interest" description="Disordered" evidence="1">
    <location>
        <begin position="74"/>
        <end position="106"/>
    </location>
</feature>
<gene>
    <name evidence="3" type="ORF">SLA_2434</name>
</gene>
<dbReference type="SUPFAM" id="SSF47413">
    <property type="entry name" value="lambda repressor-like DNA-binding domains"/>
    <property type="match status" value="1"/>
</dbReference>
<evidence type="ECO:0000313" key="4">
    <source>
        <dbReference type="Proteomes" id="UP000217676"/>
    </source>
</evidence>
<accession>A0A160NZC5</accession>
<dbReference type="Proteomes" id="UP000217676">
    <property type="component" value="Chromosome"/>
</dbReference>
<dbReference type="GO" id="GO:0003677">
    <property type="term" value="F:DNA binding"/>
    <property type="evidence" value="ECO:0007669"/>
    <property type="project" value="InterPro"/>
</dbReference>
<evidence type="ECO:0000259" key="2">
    <source>
        <dbReference type="PROSITE" id="PS50943"/>
    </source>
</evidence>
<reference evidence="3 4" key="1">
    <citation type="journal article" date="2016" name="Genome Announc.">
        <title>Complete Genome Sequence of Thiostrepton-Producing Streptomyces laurentii ATCC 31255.</title>
        <authorList>
            <person name="Doi K."/>
            <person name="Fujino Y."/>
            <person name="Nagayoshi Y."/>
            <person name="Ohshima T."/>
            <person name="Ogata S."/>
        </authorList>
    </citation>
    <scope>NUCLEOTIDE SEQUENCE [LARGE SCALE GENOMIC DNA]</scope>
    <source>
        <strain evidence="3 4">ATCC 31255</strain>
    </source>
</reference>
<sequence length="453" mass="47850">MALHTSPADPSGTVPPGEIIRRARKTQGMSLAQLGELTGYSASQVSRLERGESPLAIPVLRRFAQALDIPPQALGLAPTPTRHRSRTPMYPRLPAPTLGVRSSDGEDAMRRRDMLSTLAVTAAAAMGAPIAGAGEAASDDTQLADTLTAGLRDAMLGLGRPVPDEPLSRLAADLRRATDDFDAGAYSRLALHLPRLVRAGHQTTGSSDQLRILARSYLLATRTLIKVDEPQLGWMAADRARQLAIAGGAPIAVAEAARQQAVLARRSGWHDQALTLALTAADDPALREAGPQGEAQRGLLIQCAAYTVAHQRDRTSMRELTAEAAAIAKNLGPGILRDTSGAFTTATVQLHLISAETAAGDPAAAIAAADALPPQLLPTAERRSMYFTDRAKAYAQWGRRDDCIRALLRAERQAPEETHARPAVRALVSGLLLSGRTTPDLRGLAARTGALAG</sequence>
<dbReference type="SMART" id="SM00530">
    <property type="entry name" value="HTH_XRE"/>
    <property type="match status" value="1"/>
</dbReference>
<name>A0A160NZC5_STRLU</name>
<feature type="domain" description="HTH cro/C1-type" evidence="2">
    <location>
        <begin position="20"/>
        <end position="74"/>
    </location>
</feature>
<dbReference type="InterPro" id="IPR001387">
    <property type="entry name" value="Cro/C1-type_HTH"/>
</dbReference>
<dbReference type="InterPro" id="IPR010982">
    <property type="entry name" value="Lambda_DNA-bd_dom_sf"/>
</dbReference>
<dbReference type="KEGG" id="slau:SLA_2434"/>
<proteinExistence type="predicted"/>
<protein>
    <recommendedName>
        <fullName evidence="2">HTH cro/C1-type domain-containing protein</fullName>
    </recommendedName>
</protein>
<dbReference type="CDD" id="cd00093">
    <property type="entry name" value="HTH_XRE"/>
    <property type="match status" value="1"/>
</dbReference>